<evidence type="ECO:0000313" key="5">
    <source>
        <dbReference type="Proteomes" id="UP000294933"/>
    </source>
</evidence>
<feature type="region of interest" description="Disordered" evidence="2">
    <location>
        <begin position="915"/>
        <end position="943"/>
    </location>
</feature>
<dbReference type="Pfam" id="PF18803">
    <property type="entry name" value="CxC2"/>
    <property type="match status" value="1"/>
</dbReference>
<evidence type="ECO:0000313" key="4">
    <source>
        <dbReference type="EMBL" id="TDL13658.1"/>
    </source>
</evidence>
<dbReference type="OrthoDB" id="2682806at2759"/>
<reference evidence="4 5" key="1">
    <citation type="submission" date="2018-06" db="EMBL/GenBank/DDBJ databases">
        <title>A transcriptomic atlas of mushroom development highlights an independent origin of complex multicellularity.</title>
        <authorList>
            <consortium name="DOE Joint Genome Institute"/>
            <person name="Krizsan K."/>
            <person name="Almasi E."/>
            <person name="Merenyi Z."/>
            <person name="Sahu N."/>
            <person name="Viragh M."/>
            <person name="Koszo T."/>
            <person name="Mondo S."/>
            <person name="Kiss B."/>
            <person name="Balint B."/>
            <person name="Kues U."/>
            <person name="Barry K."/>
            <person name="Hegedus J.C."/>
            <person name="Henrissat B."/>
            <person name="Johnson J."/>
            <person name="Lipzen A."/>
            <person name="Ohm R."/>
            <person name="Nagy I."/>
            <person name="Pangilinan J."/>
            <person name="Yan J."/>
            <person name="Xiong Y."/>
            <person name="Grigoriev I.V."/>
            <person name="Hibbett D.S."/>
            <person name="Nagy L.G."/>
        </authorList>
    </citation>
    <scope>NUCLEOTIDE SEQUENCE [LARGE SCALE GENOMIC DNA]</scope>
    <source>
        <strain evidence="4 5">SZMC22713</strain>
    </source>
</reference>
<dbReference type="Pfam" id="PF18758">
    <property type="entry name" value="KDZ"/>
    <property type="match status" value="1"/>
</dbReference>
<proteinExistence type="predicted"/>
<dbReference type="PANTHER" id="PTHR33096">
    <property type="entry name" value="CXC2 DOMAIN-CONTAINING PROTEIN"/>
    <property type="match status" value="1"/>
</dbReference>
<evidence type="ECO:0000256" key="1">
    <source>
        <dbReference type="SAM" id="Coils"/>
    </source>
</evidence>
<dbReference type="EMBL" id="ML170505">
    <property type="protein sequence ID" value="TDL13658.1"/>
    <property type="molecule type" value="Genomic_DNA"/>
</dbReference>
<feature type="compositionally biased region" description="Acidic residues" evidence="2">
    <location>
        <begin position="932"/>
        <end position="943"/>
    </location>
</feature>
<protein>
    <recommendedName>
        <fullName evidence="3">CxC2-like cysteine cluster KDZ transposase-associated domain-containing protein</fullName>
    </recommendedName>
</protein>
<name>A0A4Y7PF46_9AGAM</name>
<organism evidence="4 5">
    <name type="scientific">Rickenella mellea</name>
    <dbReference type="NCBI Taxonomy" id="50990"/>
    <lineage>
        <taxon>Eukaryota</taxon>
        <taxon>Fungi</taxon>
        <taxon>Dikarya</taxon>
        <taxon>Basidiomycota</taxon>
        <taxon>Agaricomycotina</taxon>
        <taxon>Agaricomycetes</taxon>
        <taxon>Hymenochaetales</taxon>
        <taxon>Rickenellaceae</taxon>
        <taxon>Rickenella</taxon>
    </lineage>
</organism>
<sequence length="943" mass="105590">MREWAPLRDKYLQEFLRLDGRREFASTTCSVCKVGLGDRQALRCKDCFTGDLSCAACCVAVHAANPLHNVERWNGEFFEATSLHDYGLRVQLGHARGSTCTSPRPAPCDFTVIHTNGIHVVTVDYCACRNGDPGDRIQQLLRREWFPASQIEPQTCCTFSVLDLFHVMTLQSKVSAYDFYSALAKLTDMTGLREAKDRYRSFLRIARQYRHLLLLKRGGRGHLGGVAGTGPGELAVICPACPRPGINLPDSWEQAPAEKRYLYSQIVTIDACFRMKRRNVSSREKDPGLGTGMAYFVEEEPYREWLARHKDQNEISTCTGLAALDHANTKFSGGLECTGVGAVQCRHEMQMRNGVGDLQKGERFCNMDFVFASAMRHFREGPKVVSYDISCQWSIRLASRLENLPDWLYFEVDGVRYAIPKFHIGGHLVKCQGKYSLNYMPGVGRTDGENIERGWSKIEGAAGSTKEMGPGARHDTLDDHWGFLNWMVFVSFGITLRRKILAAVVELREQTELFEDFTARMEPNDVAEWTATVEAWEADTSQPNPYVAESKGISEASVRLQLAQEEAEATEAEPNSAARHVTASAFLAEGLAIEEQQSRLLADTQVRGPRTPSENVNIIERRTALIKRIARFREIQVQHMVVPAGLSDGEASVNAELIDLGLPSSIPAENRGFSCSQALVTMEVKLREAQCFDSLAKLRHRLHVKSGLVKYKQRNVRHQAPNTRARGLLNRNDAKIKLYSTKYRRARAAKFSLVGPGDWEQELQVLADDDIRAISASVAGEVPNPRPSEGRHRVSWLWIAPGTQDGDANGLNEALRIEWAKARARVARWSEEVELLREEMRRVLATLRFQAGWWLDKKTEPAVSNLPECAREGAAAYASKQSALFVRLSNHFEGLWVGLRDGRRDANVAESWVRNGKKGRKGWDGDMSSGNDDSDDPGEVDSP</sequence>
<feature type="domain" description="CxC2-like cysteine cluster KDZ transposase-associated" evidence="3">
    <location>
        <begin position="83"/>
        <end position="191"/>
    </location>
</feature>
<dbReference type="InterPro" id="IPR040521">
    <property type="entry name" value="KDZ"/>
</dbReference>
<dbReference type="InterPro" id="IPR041457">
    <property type="entry name" value="CxC2_KDZ-assoc"/>
</dbReference>
<evidence type="ECO:0000256" key="2">
    <source>
        <dbReference type="SAM" id="MobiDB-lite"/>
    </source>
</evidence>
<dbReference type="PANTHER" id="PTHR33096:SF1">
    <property type="entry name" value="CXC1-LIKE CYSTEINE CLUSTER ASSOCIATED WITH KDZ TRANSPOSASES DOMAIN-CONTAINING PROTEIN"/>
    <property type="match status" value="1"/>
</dbReference>
<dbReference type="STRING" id="50990.A0A4Y7PF46"/>
<keyword evidence="5" id="KW-1185">Reference proteome</keyword>
<keyword evidence="1" id="KW-0175">Coiled coil</keyword>
<evidence type="ECO:0000259" key="3">
    <source>
        <dbReference type="Pfam" id="PF18803"/>
    </source>
</evidence>
<accession>A0A4Y7PF46</accession>
<dbReference type="VEuPathDB" id="FungiDB:BD410DRAFT_735054"/>
<gene>
    <name evidence="4" type="ORF">BD410DRAFT_735054</name>
</gene>
<feature type="coiled-coil region" evidence="1">
    <location>
        <begin position="819"/>
        <end position="846"/>
    </location>
</feature>
<dbReference type="AlphaFoldDB" id="A0A4Y7PF46"/>
<dbReference type="Proteomes" id="UP000294933">
    <property type="component" value="Unassembled WGS sequence"/>
</dbReference>